<gene>
    <name evidence="2" type="ORF">LZC95_21600</name>
</gene>
<dbReference type="SMART" id="SM00881">
    <property type="entry name" value="CoA_binding"/>
    <property type="match status" value="1"/>
</dbReference>
<evidence type="ECO:0000313" key="2">
    <source>
        <dbReference type="EMBL" id="WXA99403.1"/>
    </source>
</evidence>
<dbReference type="SUPFAM" id="SSF51735">
    <property type="entry name" value="NAD(P)-binding Rossmann-fold domains"/>
    <property type="match status" value="1"/>
</dbReference>
<dbReference type="Gene3D" id="3.40.50.720">
    <property type="entry name" value="NAD(P)-binding Rossmann-like Domain"/>
    <property type="match status" value="1"/>
</dbReference>
<dbReference type="EMBL" id="CP089982">
    <property type="protein sequence ID" value="WXA99403.1"/>
    <property type="molecule type" value="Genomic_DNA"/>
</dbReference>
<dbReference type="PANTHER" id="PTHR33303:SF2">
    <property type="entry name" value="COA-BINDING DOMAIN-CONTAINING PROTEIN"/>
    <property type="match status" value="1"/>
</dbReference>
<dbReference type="Proteomes" id="UP001379533">
    <property type="component" value="Chromosome"/>
</dbReference>
<dbReference type="Pfam" id="PF13380">
    <property type="entry name" value="CoA_binding_2"/>
    <property type="match status" value="1"/>
</dbReference>
<dbReference type="InterPro" id="IPR003781">
    <property type="entry name" value="CoA-bd"/>
</dbReference>
<evidence type="ECO:0000313" key="3">
    <source>
        <dbReference type="Proteomes" id="UP001379533"/>
    </source>
</evidence>
<proteinExistence type="predicted"/>
<name>A0ABZ2KL68_9BACT</name>
<feature type="domain" description="CoA-binding" evidence="1">
    <location>
        <begin position="15"/>
        <end position="113"/>
    </location>
</feature>
<organism evidence="2 3">
    <name type="scientific">Pendulispora brunnea</name>
    <dbReference type="NCBI Taxonomy" id="2905690"/>
    <lineage>
        <taxon>Bacteria</taxon>
        <taxon>Pseudomonadati</taxon>
        <taxon>Myxococcota</taxon>
        <taxon>Myxococcia</taxon>
        <taxon>Myxococcales</taxon>
        <taxon>Sorangiineae</taxon>
        <taxon>Pendulisporaceae</taxon>
        <taxon>Pendulispora</taxon>
    </lineage>
</organism>
<protein>
    <submittedName>
        <fullName evidence="2">CoA-binding protein</fullName>
    </submittedName>
</protein>
<keyword evidence="3" id="KW-1185">Reference proteome</keyword>
<reference evidence="2 3" key="1">
    <citation type="submission" date="2021-12" db="EMBL/GenBank/DDBJ databases">
        <title>Discovery of the Pendulisporaceae a myxobacterial family with distinct sporulation behavior and unique specialized metabolism.</title>
        <authorList>
            <person name="Garcia R."/>
            <person name="Popoff A."/>
            <person name="Bader C.D."/>
            <person name="Loehr J."/>
            <person name="Walesch S."/>
            <person name="Walt C."/>
            <person name="Boldt J."/>
            <person name="Bunk B."/>
            <person name="Haeckl F.J.F.P.J."/>
            <person name="Gunesch A.P."/>
            <person name="Birkelbach J."/>
            <person name="Nuebel U."/>
            <person name="Pietschmann T."/>
            <person name="Bach T."/>
            <person name="Mueller R."/>
        </authorList>
    </citation>
    <scope>NUCLEOTIDE SEQUENCE [LARGE SCALE GENOMIC DNA]</scope>
    <source>
        <strain evidence="2 3">MSr12523</strain>
    </source>
</reference>
<accession>A0ABZ2KL68</accession>
<evidence type="ECO:0000259" key="1">
    <source>
        <dbReference type="SMART" id="SM00881"/>
    </source>
</evidence>
<dbReference type="InterPro" id="IPR036291">
    <property type="entry name" value="NAD(P)-bd_dom_sf"/>
</dbReference>
<sequence length="148" mass="16779">MHPMVIDDPQGIEELLARTHRIAVLGIKTEAQANQPAFYVPQYMLNAGFDVIPVPVYYPDAKIILGRPVFRRVADVPPPVDMVNVFRRPEDLMPHLDDILAAKPASVWLQQGIRHDAFAERLAESGITVVQDRCLMVEARMRGTRLRR</sequence>
<dbReference type="RefSeq" id="WP_394850041.1">
    <property type="nucleotide sequence ID" value="NZ_CP089982.1"/>
</dbReference>
<dbReference type="PANTHER" id="PTHR33303">
    <property type="entry name" value="CYTOPLASMIC PROTEIN-RELATED"/>
    <property type="match status" value="1"/>
</dbReference>